<proteinExistence type="inferred from homology"/>
<evidence type="ECO:0000259" key="2">
    <source>
        <dbReference type="Pfam" id="PF07411"/>
    </source>
</evidence>
<dbReference type="PANTHER" id="PTHR40606">
    <property type="match status" value="1"/>
</dbReference>
<evidence type="ECO:0000256" key="1">
    <source>
        <dbReference type="ARBA" id="ARBA00007576"/>
    </source>
</evidence>
<dbReference type="Gene3D" id="2.30.29.80">
    <property type="match status" value="1"/>
</dbReference>
<dbReference type="Pfam" id="PF07411">
    <property type="entry name" value="DUF1508"/>
    <property type="match status" value="1"/>
</dbReference>
<dbReference type="Proteomes" id="UP000191980">
    <property type="component" value="Unassembled WGS sequence"/>
</dbReference>
<dbReference type="AlphaFoldDB" id="A0A1V8M246"/>
<comment type="caution">
    <text evidence="3">The sequence shown here is derived from an EMBL/GenBank/DDBJ whole genome shotgun (WGS) entry which is preliminary data.</text>
</comment>
<dbReference type="SUPFAM" id="SSF160113">
    <property type="entry name" value="YegP-like"/>
    <property type="match status" value="1"/>
</dbReference>
<organism evidence="3 4">
    <name type="scientific">Methyloprofundus sedimenti</name>
    <dbReference type="NCBI Taxonomy" id="1420851"/>
    <lineage>
        <taxon>Bacteria</taxon>
        <taxon>Pseudomonadati</taxon>
        <taxon>Pseudomonadota</taxon>
        <taxon>Gammaproteobacteria</taxon>
        <taxon>Methylococcales</taxon>
        <taxon>Methylococcaceae</taxon>
        <taxon>Methyloprofundus</taxon>
    </lineage>
</organism>
<reference evidence="3 4" key="1">
    <citation type="submission" date="2015-12" db="EMBL/GenBank/DDBJ databases">
        <authorList>
            <person name="Shamseldin A."/>
            <person name="Moawad H."/>
            <person name="Abd El-Rahim W.M."/>
            <person name="Sadowsky M.J."/>
        </authorList>
    </citation>
    <scope>NUCLEOTIDE SEQUENCE [LARGE SCALE GENOMIC DNA]</scope>
    <source>
        <strain evidence="3 4">WF1</strain>
    </source>
</reference>
<sequence length="110" mass="12162">MPAIFELKCNDDKQFYFHYLNSNSEIIMMSGDYDNKEEAEQGIKDTRVGSLMGELLAAGRVPGGESFFVIKNSAGDIIAKSILFNSQMVFDNALHAMKDNACIAEISDLT</sequence>
<comment type="similarity">
    <text evidence="1">Belongs to the UPF0339 family. Duplicated subfamily.</text>
</comment>
<protein>
    <recommendedName>
        <fullName evidence="2">DUF1508 domain-containing protein</fullName>
    </recommendedName>
</protein>
<name>A0A1V8M246_9GAMM</name>
<dbReference type="STRING" id="1420851.AU255_15440"/>
<dbReference type="InterPro" id="IPR051141">
    <property type="entry name" value="UPF0339_domain"/>
</dbReference>
<dbReference type="RefSeq" id="WP_080523851.1">
    <property type="nucleotide sequence ID" value="NZ_LPUF01000003.1"/>
</dbReference>
<feature type="domain" description="DUF1508" evidence="2">
    <location>
        <begin position="12"/>
        <end position="44"/>
    </location>
</feature>
<gene>
    <name evidence="3" type="ORF">AU255_15440</name>
</gene>
<accession>A0A1V8M246</accession>
<evidence type="ECO:0000313" key="4">
    <source>
        <dbReference type="Proteomes" id="UP000191980"/>
    </source>
</evidence>
<dbReference type="EMBL" id="LPUF01000003">
    <property type="protein sequence ID" value="OQK15615.1"/>
    <property type="molecule type" value="Genomic_DNA"/>
</dbReference>
<dbReference type="OrthoDB" id="9802792at2"/>
<dbReference type="InterPro" id="IPR010879">
    <property type="entry name" value="DUF1508"/>
</dbReference>
<dbReference type="InterPro" id="IPR036913">
    <property type="entry name" value="YegP-like_sf"/>
</dbReference>
<dbReference type="PANTHER" id="PTHR40606:SF1">
    <property type="entry name" value="UPF0339 PROTEIN YEGP"/>
    <property type="match status" value="1"/>
</dbReference>
<keyword evidence="4" id="KW-1185">Reference proteome</keyword>
<evidence type="ECO:0000313" key="3">
    <source>
        <dbReference type="EMBL" id="OQK15615.1"/>
    </source>
</evidence>